<dbReference type="Proteomes" id="UP000092024">
    <property type="component" value="Unassembled WGS sequence"/>
</dbReference>
<dbReference type="STRING" id="1844972.A7K91_08505"/>
<protein>
    <submittedName>
        <fullName evidence="1">Uncharacterized protein</fullName>
    </submittedName>
</protein>
<dbReference type="EMBL" id="LYPA01000031">
    <property type="protein sequence ID" value="OBR67766.1"/>
    <property type="molecule type" value="Genomic_DNA"/>
</dbReference>
<gene>
    <name evidence="1" type="ORF">A7K91_08505</name>
</gene>
<proteinExistence type="predicted"/>
<name>A0A1A5YQ75_9BACL</name>
<accession>A0A1A5YQ75</accession>
<sequence length="84" mass="9609">MLAENIHVDPRTASALTLVDNPRLNTKELRFISSNKSLFLSSISKKQLADKQFDNLQHWLEISIINLPAYEKLIELLDCEGNEL</sequence>
<evidence type="ECO:0000313" key="1">
    <source>
        <dbReference type="EMBL" id="OBR67766.1"/>
    </source>
</evidence>
<dbReference type="OrthoDB" id="2636530at2"/>
<dbReference type="AlphaFoldDB" id="A0A1A5YQ75"/>
<dbReference type="RefSeq" id="WP_068680115.1">
    <property type="nucleotide sequence ID" value="NZ_LYPA01000031.1"/>
</dbReference>
<organism evidence="1 2">
    <name type="scientific">Paenibacillus oryzae</name>
    <dbReference type="NCBI Taxonomy" id="1844972"/>
    <lineage>
        <taxon>Bacteria</taxon>
        <taxon>Bacillati</taxon>
        <taxon>Bacillota</taxon>
        <taxon>Bacilli</taxon>
        <taxon>Bacillales</taxon>
        <taxon>Paenibacillaceae</taxon>
        <taxon>Paenibacillus</taxon>
    </lineage>
</organism>
<evidence type="ECO:0000313" key="2">
    <source>
        <dbReference type="Proteomes" id="UP000092024"/>
    </source>
</evidence>
<comment type="caution">
    <text evidence="1">The sequence shown here is derived from an EMBL/GenBank/DDBJ whole genome shotgun (WGS) entry which is preliminary data.</text>
</comment>
<keyword evidence="2" id="KW-1185">Reference proteome</keyword>
<reference evidence="1 2" key="1">
    <citation type="submission" date="2016-05" db="EMBL/GenBank/DDBJ databases">
        <title>Paenibacillus oryzae. sp. nov., isolated from the rice root.</title>
        <authorList>
            <person name="Zhang J."/>
            <person name="Zhang X."/>
        </authorList>
    </citation>
    <scope>NUCLEOTIDE SEQUENCE [LARGE SCALE GENOMIC DNA]</scope>
    <source>
        <strain evidence="1 2">1DrF-4</strain>
    </source>
</reference>